<name>A0ABY8AAW6_9ACTN</name>
<gene>
    <name evidence="1" type="ORF">MOV08_24450</name>
</gene>
<sequence length="141" mass="15208">MALLPDGVWRLSAALHESAHALLSWVIDLREARVVLARDRRSLTGGLTTASGNADVQLWSAMWLSAGYVQADWLKRQGYIHPELLYCVLEMGASGDSQVVDSYVADGYVLDRDQAISDALQVLALPSAAAALSTLAGELLR</sequence>
<evidence type="ECO:0000313" key="1">
    <source>
        <dbReference type="EMBL" id="WEB42098.1"/>
    </source>
</evidence>
<dbReference type="RefSeq" id="WP_275308825.1">
    <property type="nucleotide sequence ID" value="NZ_CP095749.1"/>
</dbReference>
<keyword evidence="2" id="KW-1185">Reference proteome</keyword>
<evidence type="ECO:0000313" key="2">
    <source>
        <dbReference type="Proteomes" id="UP001218629"/>
    </source>
</evidence>
<dbReference type="Proteomes" id="UP001218629">
    <property type="component" value="Chromosome"/>
</dbReference>
<organism evidence="1 2">
    <name type="scientific">Streptomyces yunnanensis</name>
    <dbReference type="NCBI Taxonomy" id="156453"/>
    <lineage>
        <taxon>Bacteria</taxon>
        <taxon>Bacillati</taxon>
        <taxon>Actinomycetota</taxon>
        <taxon>Actinomycetes</taxon>
        <taxon>Kitasatosporales</taxon>
        <taxon>Streptomycetaceae</taxon>
        <taxon>Streptomyces</taxon>
    </lineage>
</organism>
<dbReference type="EMBL" id="CP095749">
    <property type="protein sequence ID" value="WEB42098.1"/>
    <property type="molecule type" value="Genomic_DNA"/>
</dbReference>
<reference evidence="1 2" key="1">
    <citation type="submission" date="2022-03" db="EMBL/GenBank/DDBJ databases">
        <title>Streptomyces yunnanensis P86,complete genome.</title>
        <authorList>
            <person name="Chen S."/>
            <person name="Zhang Q."/>
        </authorList>
    </citation>
    <scope>NUCLEOTIDE SEQUENCE [LARGE SCALE GENOMIC DNA]</scope>
    <source>
        <strain evidence="1 2">P86</strain>
    </source>
</reference>
<proteinExistence type="predicted"/>
<protein>
    <submittedName>
        <fullName evidence="1">Uncharacterized protein</fullName>
    </submittedName>
</protein>
<accession>A0ABY8AAW6</accession>